<dbReference type="EMBL" id="MT631164">
    <property type="protein sequence ID" value="QNO45988.1"/>
    <property type="molecule type" value="Genomic_DNA"/>
</dbReference>
<reference evidence="2" key="1">
    <citation type="submission" date="2020-06" db="EMBL/GenBank/DDBJ databases">
        <title>Unique genomic features of the anaerobic methanotrophic archaea.</title>
        <authorList>
            <person name="Chadwick G.L."/>
            <person name="Skennerton C.T."/>
            <person name="Laso-Perez R."/>
            <person name="Leu A.O."/>
            <person name="Speth D.R."/>
            <person name="Yu H."/>
            <person name="Morgan-Lang C."/>
            <person name="Hatzenpichler R."/>
            <person name="Goudeau D."/>
            <person name="Malmstrom R."/>
            <person name="Brazelton W.J."/>
            <person name="Woyke T."/>
            <person name="Hallam S.J."/>
            <person name="Tyson G.W."/>
            <person name="Wegener G."/>
            <person name="Boetius A."/>
            <person name="Orphan V."/>
        </authorList>
    </citation>
    <scope>NUCLEOTIDE SEQUENCE</scope>
</reference>
<gene>
    <name evidence="1" type="ORF">ELGAPCHP_00004</name>
    <name evidence="2" type="ORF">IBBCPAGD_00004</name>
</gene>
<organism evidence="2">
    <name type="scientific">Candidatus Methanogaster sp. ANME-2c ERB4</name>
    <dbReference type="NCBI Taxonomy" id="2759911"/>
    <lineage>
        <taxon>Archaea</taxon>
        <taxon>Methanobacteriati</taxon>
        <taxon>Methanobacteriota</taxon>
        <taxon>Stenosarchaea group</taxon>
        <taxon>Methanomicrobia</taxon>
        <taxon>Methanosarcinales</taxon>
        <taxon>ANME-2 cluster</taxon>
        <taxon>Candidatus Methanogasteraceae</taxon>
        <taxon>Candidatus Methanogaster</taxon>
    </lineage>
</organism>
<dbReference type="EMBL" id="MT631074">
    <property type="protein sequence ID" value="QNO45110.1"/>
    <property type="molecule type" value="Genomic_DNA"/>
</dbReference>
<proteinExistence type="predicted"/>
<name>A0A7G9YDA4_9EURY</name>
<protein>
    <submittedName>
        <fullName evidence="2">Uncharacterized protein</fullName>
    </submittedName>
</protein>
<evidence type="ECO:0000313" key="2">
    <source>
        <dbReference type="EMBL" id="QNO45988.1"/>
    </source>
</evidence>
<dbReference type="AlphaFoldDB" id="A0A7G9YDA4"/>
<sequence length="52" mass="6152">MNIVKRLMKGIIKGVREVLRYIDAVDSEESDIFNFLKEKMKINIEVHPQIFC</sequence>
<accession>A0A7G9YDA4</accession>
<evidence type="ECO:0000313" key="1">
    <source>
        <dbReference type="EMBL" id="QNO45110.1"/>
    </source>
</evidence>